<organism evidence="2">
    <name type="scientific">Eutreptiella gymnastica</name>
    <dbReference type="NCBI Taxonomy" id="73025"/>
    <lineage>
        <taxon>Eukaryota</taxon>
        <taxon>Discoba</taxon>
        <taxon>Euglenozoa</taxon>
        <taxon>Euglenida</taxon>
        <taxon>Spirocuta</taxon>
        <taxon>Euglenophyceae</taxon>
        <taxon>Eutreptiales</taxon>
        <taxon>Eutreptiaceae</taxon>
        <taxon>Eutreptiella</taxon>
    </lineage>
</organism>
<evidence type="ECO:0000259" key="1">
    <source>
        <dbReference type="Pfam" id="PF00501"/>
    </source>
</evidence>
<name>A0A7S4G0M8_9EUGL</name>
<gene>
    <name evidence="2" type="ORF">EGYM00163_LOCUS32608</name>
</gene>
<dbReference type="InterPro" id="IPR000873">
    <property type="entry name" value="AMP-dep_synth/lig_dom"/>
</dbReference>
<evidence type="ECO:0000313" key="2">
    <source>
        <dbReference type="EMBL" id="CAE0821434.1"/>
    </source>
</evidence>
<protein>
    <recommendedName>
        <fullName evidence="1">AMP-dependent synthetase/ligase domain-containing protein</fullName>
    </recommendedName>
</protein>
<dbReference type="InterPro" id="IPR042099">
    <property type="entry name" value="ANL_N_sf"/>
</dbReference>
<dbReference type="Pfam" id="PF00501">
    <property type="entry name" value="AMP-binding"/>
    <property type="match status" value="1"/>
</dbReference>
<reference evidence="2" key="1">
    <citation type="submission" date="2021-01" db="EMBL/GenBank/DDBJ databases">
        <authorList>
            <person name="Corre E."/>
            <person name="Pelletier E."/>
            <person name="Niang G."/>
            <person name="Scheremetjew M."/>
            <person name="Finn R."/>
            <person name="Kale V."/>
            <person name="Holt S."/>
            <person name="Cochrane G."/>
            <person name="Meng A."/>
            <person name="Brown T."/>
            <person name="Cohen L."/>
        </authorList>
    </citation>
    <scope>NUCLEOTIDE SEQUENCE</scope>
    <source>
        <strain evidence="2">CCMP1594</strain>
    </source>
</reference>
<dbReference type="Gene3D" id="3.40.50.12780">
    <property type="entry name" value="N-terminal domain of ligase-like"/>
    <property type="match status" value="1"/>
</dbReference>
<accession>A0A7S4G0M8</accession>
<dbReference type="SUPFAM" id="SSF56801">
    <property type="entry name" value="Acetyl-CoA synthetase-like"/>
    <property type="match status" value="1"/>
</dbReference>
<dbReference type="AlphaFoldDB" id="A0A7S4G0M8"/>
<proteinExistence type="predicted"/>
<dbReference type="EMBL" id="HBJA01093927">
    <property type="protein sequence ID" value="CAE0821434.1"/>
    <property type="molecule type" value="Transcribed_RNA"/>
</dbReference>
<sequence>MRRLMFQRAFSASMQSTTLAQCVHRMALSTPEAVALQAPIENVKFTYAQLSAQVSRLAAALHSLGYRPGDAIASDLPNMHHNLLLQLACCHIGASVATAKDIDNLHTLKQKGVPFKGAVAATTDSFLCTQDAELPLAPVAAVSGEVEGRAVQWLDALLKSTETVPEVVTDPALPAAFFGSATPLSCADVMRLGEDAAGNLKITAADVSCVTVTLMHSFGIATGSTSALMSGATLVLPSAGGIRGCGVPQQRAQVALNAMVETQATLLVGDTHVVKALEQEDAPQQLWLRSGLIKVASGTSFLKGTVSYGGVELMTMGKAE</sequence>
<feature type="domain" description="AMP-dependent synthetase/ligase" evidence="1">
    <location>
        <begin position="27"/>
        <end position="99"/>
    </location>
</feature>